<dbReference type="PANTHER" id="PTHR39181">
    <property type="entry name" value="TYROSINE-PROTEIN PHOSPHATASE YWQE"/>
    <property type="match status" value="1"/>
</dbReference>
<dbReference type="Gene3D" id="3.20.20.140">
    <property type="entry name" value="Metal-dependent hydrolases"/>
    <property type="match status" value="1"/>
</dbReference>
<dbReference type="RefSeq" id="WP_097045131.1">
    <property type="nucleotide sequence ID" value="NZ_OBEH01000002.1"/>
</dbReference>
<dbReference type="InterPro" id="IPR016195">
    <property type="entry name" value="Pol/histidinol_Pase-like"/>
</dbReference>
<dbReference type="PIRSF" id="PIRSF016557">
    <property type="entry name" value="Caps_synth_CpsB"/>
    <property type="match status" value="1"/>
</dbReference>
<dbReference type="SUPFAM" id="SSF89550">
    <property type="entry name" value="PHP domain-like"/>
    <property type="match status" value="1"/>
</dbReference>
<dbReference type="Pfam" id="PF19567">
    <property type="entry name" value="CpsB_CapC"/>
    <property type="match status" value="1"/>
</dbReference>
<evidence type="ECO:0000313" key="5">
    <source>
        <dbReference type="EMBL" id="SNY99650.1"/>
    </source>
</evidence>
<dbReference type="OrthoDB" id="9788539at2"/>
<dbReference type="EC" id="3.1.3.48" evidence="2"/>
<dbReference type="EMBL" id="OBEH01000002">
    <property type="protein sequence ID" value="SNY99650.1"/>
    <property type="molecule type" value="Genomic_DNA"/>
</dbReference>
<evidence type="ECO:0000256" key="1">
    <source>
        <dbReference type="ARBA" id="ARBA00005750"/>
    </source>
</evidence>
<dbReference type="GO" id="GO:0030145">
    <property type="term" value="F:manganese ion binding"/>
    <property type="evidence" value="ECO:0007669"/>
    <property type="project" value="InterPro"/>
</dbReference>
<dbReference type="GO" id="GO:0004725">
    <property type="term" value="F:protein tyrosine phosphatase activity"/>
    <property type="evidence" value="ECO:0007669"/>
    <property type="project" value="UniProtKB-EC"/>
</dbReference>
<sequence>MFSFFQKKVFLADYLHGLVDMHNHILPGIDDGCKTVDDSVELLNFFLEFGISNFICTPHIMNHYHPNTPNTIKESYNSLKQELSALGLDKFNIDYAAEHMIDDGFETLLEENTIMPLKKHHLLIEMSYLQPSFNFDSAVEKIMQCNYFPILAHPERYIYYHKKYDEYKYYKSKGIQFQLNFLSLSGHYGTDIQKTAMKLLNDNMIDFCASDAHNLKHLQAIKEIKISTKTLSRILPVIENTIDNFY</sequence>
<evidence type="ECO:0000256" key="4">
    <source>
        <dbReference type="ARBA" id="ARBA00051722"/>
    </source>
</evidence>
<reference evidence="6" key="1">
    <citation type="submission" date="2017-09" db="EMBL/GenBank/DDBJ databases">
        <authorList>
            <person name="Varghese N."/>
            <person name="Submissions S."/>
        </authorList>
    </citation>
    <scope>NUCLEOTIDE SEQUENCE [LARGE SCALE GENOMIC DNA]</scope>
    <source>
        <strain evidence="6">DSM 25885</strain>
    </source>
</reference>
<keyword evidence="3" id="KW-0378">Hydrolase</keyword>
<evidence type="ECO:0000256" key="2">
    <source>
        <dbReference type="ARBA" id="ARBA00013064"/>
    </source>
</evidence>
<dbReference type="InterPro" id="IPR016667">
    <property type="entry name" value="Caps_polysacc_synth_CpsB/CapC"/>
</dbReference>
<dbReference type="PANTHER" id="PTHR39181:SF1">
    <property type="entry name" value="TYROSINE-PROTEIN PHOSPHATASE YWQE"/>
    <property type="match status" value="1"/>
</dbReference>
<organism evidence="5 6">
    <name type="scientific">Flagellimonas pacifica</name>
    <dbReference type="NCBI Taxonomy" id="1247520"/>
    <lineage>
        <taxon>Bacteria</taxon>
        <taxon>Pseudomonadati</taxon>
        <taxon>Bacteroidota</taxon>
        <taxon>Flavobacteriia</taxon>
        <taxon>Flavobacteriales</taxon>
        <taxon>Flavobacteriaceae</taxon>
        <taxon>Flagellimonas</taxon>
    </lineage>
</organism>
<comment type="similarity">
    <text evidence="1">Belongs to the metallo-dependent hydrolases superfamily. CpsB/CapC family.</text>
</comment>
<comment type="catalytic activity">
    <reaction evidence="4">
        <text>O-phospho-L-tyrosyl-[protein] + H2O = L-tyrosyl-[protein] + phosphate</text>
        <dbReference type="Rhea" id="RHEA:10684"/>
        <dbReference type="Rhea" id="RHEA-COMP:10136"/>
        <dbReference type="Rhea" id="RHEA-COMP:20101"/>
        <dbReference type="ChEBI" id="CHEBI:15377"/>
        <dbReference type="ChEBI" id="CHEBI:43474"/>
        <dbReference type="ChEBI" id="CHEBI:46858"/>
        <dbReference type="ChEBI" id="CHEBI:61978"/>
        <dbReference type="EC" id="3.1.3.48"/>
    </reaction>
</comment>
<gene>
    <name evidence="5" type="ORF">SAMN06265377_1461</name>
</gene>
<accession>A0A285MR53</accession>
<keyword evidence="6" id="KW-1185">Reference proteome</keyword>
<proteinExistence type="inferred from homology"/>
<dbReference type="AlphaFoldDB" id="A0A285MR53"/>
<evidence type="ECO:0000256" key="3">
    <source>
        <dbReference type="ARBA" id="ARBA00022801"/>
    </source>
</evidence>
<dbReference type="Proteomes" id="UP000219048">
    <property type="component" value="Unassembled WGS sequence"/>
</dbReference>
<evidence type="ECO:0000313" key="6">
    <source>
        <dbReference type="Proteomes" id="UP000219048"/>
    </source>
</evidence>
<name>A0A285MR53_9FLAO</name>
<protein>
    <recommendedName>
        <fullName evidence="2">protein-tyrosine-phosphatase</fullName>
        <ecNumber evidence="2">3.1.3.48</ecNumber>
    </recommendedName>
</protein>